<protein>
    <submittedName>
        <fullName evidence="1">Minor tail protein</fullName>
    </submittedName>
</protein>
<accession>A0A0U4IPR0</accession>
<sequence length="125" mass="13222">MGTKLYAVVGGAKLRSTLRKAGADMKELSAVNRDVANIVLPVARATAPTASGKLGSTVRAGATQKSAIIRVGSAKAPYGPVVHYWHKGNYTPNPWVSLAAQKTEPTWLARYHAGIERIINQVTGA</sequence>
<name>A0A0U4IPR0_9CAUD</name>
<evidence type="ECO:0000313" key="1">
    <source>
        <dbReference type="EMBL" id="ALY10650.1"/>
    </source>
</evidence>
<evidence type="ECO:0000313" key="2">
    <source>
        <dbReference type="Proteomes" id="UP000225585"/>
    </source>
</evidence>
<dbReference type="Proteomes" id="UP000225585">
    <property type="component" value="Segment"/>
</dbReference>
<reference evidence="1 2" key="1">
    <citation type="submission" date="2015-11" db="EMBL/GenBank/DDBJ databases">
        <authorList>
            <person name="Archambault M.L."/>
            <person name="Bue A.B."/>
            <person name="Callie E.M."/>
            <person name="Dahlke J.A."/>
            <person name="Degroote S.J."/>
            <person name="Finn G."/>
            <person name="Greeley S.A."/>
            <person name="Heiskari B.N."/>
            <person name="Kaczor J.R."/>
            <person name="Kotosky K.M."/>
            <person name="Kriese E."/>
            <person name="Krohn B.K."/>
            <person name="Lawson T.O."/>
            <person name="Lehmann E.M."/>
            <person name="Miller M.L."/>
            <person name="Pellerino S.K."/>
            <person name="Phernetton B.J."/>
            <person name="Plautz E.J."/>
            <person name="Steed I.L."/>
            <person name="Stueven N.A."/>
            <person name="Swartz P.T."/>
            <person name="Sweet E.A."/>
            <person name="Vaught H.L."/>
            <person name="Vonberg Z.T."/>
            <person name="Klyczek K."/>
            <person name="Bonilla J.A."/>
            <person name="Serrano M.G."/>
            <person name="Buck G."/>
            <person name="Lee V."/>
            <person name="Wang Y."/>
            <person name="Carvalho R."/>
            <person name="Voegtly L."/>
            <person name="Shi R."/>
            <person name="Duckworth R."/>
            <person name="Johnson A."/>
            <person name="Loviza R."/>
            <person name="Walstead R."/>
            <person name="Shah Z."/>
            <person name="Kiflezghi M."/>
            <person name="Wade K."/>
            <person name="Bradley K.W."/>
            <person name="Asai D.J."/>
            <person name="Bowman C.A."/>
            <person name="Russell D.A."/>
            <person name="Pope W.H."/>
            <person name="Jacobs-Sera D."/>
            <person name="Hendrix R.W."/>
            <person name="Hatfull G.F."/>
        </authorList>
    </citation>
    <scope>NUCLEOTIDE SEQUENCE [LARGE SCALE GENOMIC DNA]</scope>
</reference>
<gene>
    <name evidence="1" type="primary">10</name>
    <name evidence="1" type="ORF">TOULOUSE_10</name>
</gene>
<organism evidence="1 2">
    <name type="scientific">Arthrobacter phage Toulouse</name>
    <dbReference type="NCBI Taxonomy" id="1772320"/>
    <lineage>
        <taxon>Viruses</taxon>
        <taxon>Duplodnaviria</taxon>
        <taxon>Heunggongvirae</taxon>
        <taxon>Uroviricota</taxon>
        <taxon>Caudoviricetes</taxon>
        <taxon>Decurrovirus</taxon>
        <taxon>Decurrovirus decurro</taxon>
    </lineage>
</organism>
<dbReference type="EMBL" id="KU160670">
    <property type="protein sequence ID" value="ALY10650.1"/>
    <property type="molecule type" value="Genomic_DNA"/>
</dbReference>
<proteinExistence type="predicted"/>